<sequence length="123" mass="13758">MANSEQKNLRTEKVEMRTEKPEKIENVDELAGQYVKSLEGRMGGPVELRQEVPSKFEQPRREIALTANEMIGAIRAKKGISLKGAGPVKKNVLEALSSLKRRPKVAELDIWGQTGSRAERITM</sequence>
<dbReference type="Proteomes" id="UP000176498">
    <property type="component" value="Unassembled WGS sequence"/>
</dbReference>
<evidence type="ECO:0000313" key="2">
    <source>
        <dbReference type="EMBL" id="OGY42498.1"/>
    </source>
</evidence>
<proteinExistence type="predicted"/>
<dbReference type="AlphaFoldDB" id="A0A1G1XR43"/>
<protein>
    <submittedName>
        <fullName evidence="2">Uncharacterized protein</fullName>
    </submittedName>
</protein>
<evidence type="ECO:0000313" key="3">
    <source>
        <dbReference type="Proteomes" id="UP000176498"/>
    </source>
</evidence>
<feature type="compositionally biased region" description="Basic and acidic residues" evidence="1">
    <location>
        <begin position="7"/>
        <end position="21"/>
    </location>
</feature>
<dbReference type="EMBL" id="MHHZ01000003">
    <property type="protein sequence ID" value="OGY42498.1"/>
    <property type="molecule type" value="Genomic_DNA"/>
</dbReference>
<organism evidence="2 3">
    <name type="scientific">Candidatus Buchananbacteria bacterium RBG_13_36_9</name>
    <dbReference type="NCBI Taxonomy" id="1797530"/>
    <lineage>
        <taxon>Bacteria</taxon>
        <taxon>Candidatus Buchananiibacteriota</taxon>
    </lineage>
</organism>
<feature type="region of interest" description="Disordered" evidence="1">
    <location>
        <begin position="1"/>
        <end position="21"/>
    </location>
</feature>
<reference evidence="2 3" key="1">
    <citation type="journal article" date="2016" name="Nat. Commun.">
        <title>Thousands of microbial genomes shed light on interconnected biogeochemical processes in an aquifer system.</title>
        <authorList>
            <person name="Anantharaman K."/>
            <person name="Brown C.T."/>
            <person name="Hug L.A."/>
            <person name="Sharon I."/>
            <person name="Castelle C.J."/>
            <person name="Probst A.J."/>
            <person name="Thomas B.C."/>
            <person name="Singh A."/>
            <person name="Wilkins M.J."/>
            <person name="Karaoz U."/>
            <person name="Brodie E.L."/>
            <person name="Williams K.H."/>
            <person name="Hubbard S.S."/>
            <person name="Banfield J.F."/>
        </authorList>
    </citation>
    <scope>NUCLEOTIDE SEQUENCE [LARGE SCALE GENOMIC DNA]</scope>
</reference>
<evidence type="ECO:0000256" key="1">
    <source>
        <dbReference type="SAM" id="MobiDB-lite"/>
    </source>
</evidence>
<name>A0A1G1XR43_9BACT</name>
<gene>
    <name evidence="2" type="ORF">A2Y82_03975</name>
</gene>
<accession>A0A1G1XR43</accession>
<comment type="caution">
    <text evidence="2">The sequence shown here is derived from an EMBL/GenBank/DDBJ whole genome shotgun (WGS) entry which is preliminary data.</text>
</comment>